<keyword evidence="3" id="KW-1185">Reference proteome</keyword>
<accession>A0A0U9HFT1</accession>
<dbReference type="InterPro" id="IPR041633">
    <property type="entry name" value="Polbeta"/>
</dbReference>
<evidence type="ECO:0000259" key="1">
    <source>
        <dbReference type="Pfam" id="PF18765"/>
    </source>
</evidence>
<dbReference type="PANTHER" id="PTHR43852:SF3">
    <property type="entry name" value="NUCLEOTIDYLTRANSFERASE"/>
    <property type="match status" value="1"/>
</dbReference>
<dbReference type="Gene3D" id="3.30.460.10">
    <property type="entry name" value="Beta Polymerase, domain 2"/>
    <property type="match status" value="1"/>
</dbReference>
<evidence type="ECO:0000313" key="2">
    <source>
        <dbReference type="EMBL" id="GAQ24124.1"/>
    </source>
</evidence>
<organism evidence="2">
    <name type="scientific">Tepidanaerobacter syntrophicus</name>
    <dbReference type="NCBI Taxonomy" id="224999"/>
    <lineage>
        <taxon>Bacteria</taxon>
        <taxon>Bacillati</taxon>
        <taxon>Bacillota</taxon>
        <taxon>Clostridia</taxon>
        <taxon>Thermosediminibacterales</taxon>
        <taxon>Tepidanaerobacteraceae</taxon>
        <taxon>Tepidanaerobacter</taxon>
    </lineage>
</organism>
<dbReference type="InterPro" id="IPR043519">
    <property type="entry name" value="NT_sf"/>
</dbReference>
<sequence>MNKKDCIEIVKEYFINREDISTVYLFGSVAKNRATKGSDVDIAILFTEGLPLLDRFERKLEIANDLEDLLKLKIDVVDLETADPYFIHQVMLGKEIILDKNTERRVSFEVKKREEYFDRKYFYDLYYNQALKRLEEKGRKYHNG</sequence>
<dbReference type="SUPFAM" id="SSF81301">
    <property type="entry name" value="Nucleotidyltransferase"/>
    <property type="match status" value="1"/>
</dbReference>
<dbReference type="CDD" id="cd05403">
    <property type="entry name" value="NT_KNTase_like"/>
    <property type="match status" value="1"/>
</dbReference>
<dbReference type="PANTHER" id="PTHR43852">
    <property type="entry name" value="NUCLEOTIDYLTRANSFERASE"/>
    <property type="match status" value="1"/>
</dbReference>
<dbReference type="AlphaFoldDB" id="A0A0U9HFT1"/>
<feature type="domain" description="Polymerase beta nucleotidyltransferase" evidence="1">
    <location>
        <begin position="10"/>
        <end position="102"/>
    </location>
</feature>
<proteinExistence type="predicted"/>
<dbReference type="OrthoDB" id="90159at2"/>
<protein>
    <recommendedName>
        <fullName evidence="1">Polymerase beta nucleotidyltransferase domain-containing protein</fullName>
    </recommendedName>
</protein>
<gene>
    <name evidence="2" type="ORF">TSYNT_1109</name>
</gene>
<dbReference type="Pfam" id="PF18765">
    <property type="entry name" value="Polbeta"/>
    <property type="match status" value="1"/>
</dbReference>
<dbReference type="NCBIfam" id="NF047752">
    <property type="entry name" value="MntA_antitoxin"/>
    <property type="match status" value="1"/>
</dbReference>
<dbReference type="STRING" id="224999.GCA_001485475_00107"/>
<dbReference type="InterPro" id="IPR052930">
    <property type="entry name" value="TA_antitoxin_MntA"/>
</dbReference>
<reference evidence="2" key="1">
    <citation type="journal article" date="2016" name="Genome Announc.">
        <title>Draft Genome Sequence of the Syntrophic Lactate-Degrading Bacterium Tepidanaerobacter syntrophicus JLT.</title>
        <authorList>
            <person name="Matsuura N."/>
            <person name="Ohashi A."/>
            <person name="Tourlousse D.M."/>
            <person name="Sekiguchi Y."/>
        </authorList>
    </citation>
    <scope>NUCLEOTIDE SEQUENCE [LARGE SCALE GENOMIC DNA]</scope>
    <source>
        <strain evidence="2">JL</strain>
    </source>
</reference>
<dbReference type="EMBL" id="DF976995">
    <property type="protein sequence ID" value="GAQ24124.1"/>
    <property type="molecule type" value="Genomic_DNA"/>
</dbReference>
<evidence type="ECO:0000313" key="3">
    <source>
        <dbReference type="Proteomes" id="UP000062160"/>
    </source>
</evidence>
<dbReference type="Proteomes" id="UP000062160">
    <property type="component" value="Unassembled WGS sequence"/>
</dbReference>
<dbReference type="RefSeq" id="WP_059031210.1">
    <property type="nucleotide sequence ID" value="NZ_BSDN01000006.1"/>
</dbReference>
<name>A0A0U9HFT1_9FIRM</name>